<feature type="compositionally biased region" description="Polar residues" evidence="2">
    <location>
        <begin position="17"/>
        <end position="30"/>
    </location>
</feature>
<dbReference type="SUPFAM" id="SSF47954">
    <property type="entry name" value="Cyclin-like"/>
    <property type="match status" value="1"/>
</dbReference>
<keyword evidence="5" id="KW-1185">Reference proteome</keyword>
<dbReference type="EMBL" id="JBBPFD010000005">
    <property type="protein sequence ID" value="KAK7925972.1"/>
    <property type="molecule type" value="Genomic_DNA"/>
</dbReference>
<evidence type="ECO:0000313" key="5">
    <source>
        <dbReference type="Proteomes" id="UP001460270"/>
    </source>
</evidence>
<organism evidence="4 5">
    <name type="scientific">Mugilogobius chulae</name>
    <name type="common">yellowstripe goby</name>
    <dbReference type="NCBI Taxonomy" id="88201"/>
    <lineage>
        <taxon>Eukaryota</taxon>
        <taxon>Metazoa</taxon>
        <taxon>Chordata</taxon>
        <taxon>Craniata</taxon>
        <taxon>Vertebrata</taxon>
        <taxon>Euteleostomi</taxon>
        <taxon>Actinopterygii</taxon>
        <taxon>Neopterygii</taxon>
        <taxon>Teleostei</taxon>
        <taxon>Neoteleostei</taxon>
        <taxon>Acanthomorphata</taxon>
        <taxon>Gobiaria</taxon>
        <taxon>Gobiiformes</taxon>
        <taxon>Gobioidei</taxon>
        <taxon>Gobiidae</taxon>
        <taxon>Gobionellinae</taxon>
        <taxon>Mugilogobius</taxon>
    </lineage>
</organism>
<dbReference type="PIRSF" id="PIRSF001771">
    <property type="entry name" value="Cyclin_A_B_D_E"/>
    <property type="match status" value="1"/>
</dbReference>
<evidence type="ECO:0000313" key="4">
    <source>
        <dbReference type="EMBL" id="KAK7925972.1"/>
    </source>
</evidence>
<dbReference type="Pfam" id="PF00134">
    <property type="entry name" value="Cyclin_N"/>
    <property type="match status" value="2"/>
</dbReference>
<name>A0AAW0PS20_9GOBI</name>
<dbReference type="InterPro" id="IPR039361">
    <property type="entry name" value="Cyclin"/>
</dbReference>
<evidence type="ECO:0000256" key="2">
    <source>
        <dbReference type="SAM" id="MobiDB-lite"/>
    </source>
</evidence>
<dbReference type="Gene3D" id="1.10.472.10">
    <property type="entry name" value="Cyclin-like"/>
    <property type="match status" value="2"/>
</dbReference>
<evidence type="ECO:0000259" key="3">
    <source>
        <dbReference type="Pfam" id="PF00134"/>
    </source>
</evidence>
<dbReference type="GO" id="GO:0044772">
    <property type="term" value="P:mitotic cell cycle phase transition"/>
    <property type="evidence" value="ECO:0007669"/>
    <property type="project" value="InterPro"/>
</dbReference>
<protein>
    <recommendedName>
        <fullName evidence="3">Cyclin N-terminal domain-containing protein</fullName>
    </recommendedName>
</protein>
<gene>
    <name evidence="4" type="ORF">WMY93_008282</name>
</gene>
<feature type="domain" description="Cyclin N-terminal" evidence="3">
    <location>
        <begin position="163"/>
        <end position="224"/>
    </location>
</feature>
<dbReference type="InterPro" id="IPR036915">
    <property type="entry name" value="Cyclin-like_sf"/>
</dbReference>
<sequence>MFRKKNEFLPERPGGTQIINENSRSSTKNSVCQFQKTRQRTVLGVLSENEQNVRSHSQGSQFSRHSSVTDSSQHTFLCRTSSSSYDLYVEEACEVVLAASGQEVVSDSRYLEDQSEALKNEDARLLLQLSSSSCQDADVSMHSEHSESQLSGVAHGLSEYAEDIYWNLRQNEVKLRPQPDYLDKHPEITVGMRVILVDWLVEVAQEYRLRSETLYLAVNYTDRFSPAPRFKYEEIFPPELDEFVYITDSTYTKKQLIRMEHVC</sequence>
<comment type="function">
    <text evidence="1">Essential for the control of the cell cycle at the G2/M (mitosis) transition.</text>
</comment>
<accession>A0AAW0PS20</accession>
<dbReference type="PANTHER" id="PTHR10177">
    <property type="entry name" value="CYCLINS"/>
    <property type="match status" value="1"/>
</dbReference>
<feature type="compositionally biased region" description="Basic and acidic residues" evidence="2">
    <location>
        <begin position="1"/>
        <end position="10"/>
    </location>
</feature>
<reference evidence="5" key="1">
    <citation type="submission" date="2024-04" db="EMBL/GenBank/DDBJ databases">
        <title>Salinicola lusitanus LLJ914,a marine bacterium isolated from the Okinawa Trough.</title>
        <authorList>
            <person name="Li J."/>
        </authorList>
    </citation>
    <scope>NUCLEOTIDE SEQUENCE [LARGE SCALE GENOMIC DNA]</scope>
</reference>
<dbReference type="InterPro" id="IPR046965">
    <property type="entry name" value="Cyclin_A/B-like"/>
</dbReference>
<feature type="region of interest" description="Disordered" evidence="2">
    <location>
        <begin position="1"/>
        <end position="30"/>
    </location>
</feature>
<proteinExistence type="predicted"/>
<dbReference type="Proteomes" id="UP001460270">
    <property type="component" value="Unassembled WGS sequence"/>
</dbReference>
<comment type="caution">
    <text evidence="4">The sequence shown here is derived from an EMBL/GenBank/DDBJ whole genome shotgun (WGS) entry which is preliminary data.</text>
</comment>
<dbReference type="InterPro" id="IPR006671">
    <property type="entry name" value="Cyclin_N"/>
</dbReference>
<feature type="domain" description="Cyclin N-terminal" evidence="3">
    <location>
        <begin position="231"/>
        <end position="261"/>
    </location>
</feature>
<dbReference type="GO" id="GO:0016538">
    <property type="term" value="F:cyclin-dependent protein serine/threonine kinase regulator activity"/>
    <property type="evidence" value="ECO:0007669"/>
    <property type="project" value="InterPro"/>
</dbReference>
<evidence type="ECO:0000256" key="1">
    <source>
        <dbReference type="ARBA" id="ARBA00003222"/>
    </source>
</evidence>
<dbReference type="AlphaFoldDB" id="A0AAW0PS20"/>